<dbReference type="AlphaFoldDB" id="A0A9E4NPI9"/>
<dbReference type="InterPro" id="IPR035235">
    <property type="entry name" value="DUF5343"/>
</dbReference>
<gene>
    <name evidence="1" type="ORF">JAY77_23245</name>
</gene>
<dbReference type="Proteomes" id="UP000886674">
    <property type="component" value="Unassembled WGS sequence"/>
</dbReference>
<proteinExistence type="predicted"/>
<evidence type="ECO:0000313" key="1">
    <source>
        <dbReference type="EMBL" id="MCG7981048.1"/>
    </source>
</evidence>
<evidence type="ECO:0000313" key="2">
    <source>
        <dbReference type="Proteomes" id="UP000886674"/>
    </source>
</evidence>
<organism evidence="1 2">
    <name type="scientific">Candidatus Thiodiazotropha taylori</name>
    <dbReference type="NCBI Taxonomy" id="2792791"/>
    <lineage>
        <taxon>Bacteria</taxon>
        <taxon>Pseudomonadati</taxon>
        <taxon>Pseudomonadota</taxon>
        <taxon>Gammaproteobacteria</taxon>
        <taxon>Chromatiales</taxon>
        <taxon>Sedimenticolaceae</taxon>
        <taxon>Candidatus Thiodiazotropha</taxon>
    </lineage>
</organism>
<name>A0A9E4NPI9_9GAMM</name>
<dbReference type="Pfam" id="PF17278">
    <property type="entry name" value="DUF5343"/>
    <property type="match status" value="1"/>
</dbReference>
<reference evidence="1" key="1">
    <citation type="journal article" date="2021" name="Proc. Natl. Acad. Sci. U.S.A.">
        <title>Global biogeography of chemosynthetic symbionts reveals both localized and globally distributed symbiont groups. .</title>
        <authorList>
            <person name="Osvatic J.T."/>
            <person name="Wilkins L.G.E."/>
            <person name="Leibrecht L."/>
            <person name="Leray M."/>
            <person name="Zauner S."/>
            <person name="Polzin J."/>
            <person name="Camacho Y."/>
            <person name="Gros O."/>
            <person name="van Gils J.A."/>
            <person name="Eisen J.A."/>
            <person name="Petersen J.M."/>
            <person name="Yuen B."/>
        </authorList>
    </citation>
    <scope>NUCLEOTIDE SEQUENCE</scope>
    <source>
        <strain evidence="1">MAGclacostrist055</strain>
    </source>
</reference>
<dbReference type="EMBL" id="JAEPCR010000188">
    <property type="protein sequence ID" value="MCG7981048.1"/>
    <property type="molecule type" value="Genomic_DNA"/>
</dbReference>
<accession>A0A9E4NPI9</accession>
<protein>
    <submittedName>
        <fullName evidence="1">DUF5343 domain-containing protein</fullName>
    </submittedName>
</protein>
<sequence length="212" mass="23224">MTSSPSFPYSTKPNSLRKFLEQVPRKPRPNKVNADTLKAWDLKDNNDQTIIRVLKALELVGTNNEPTEKYTEFMTPGKGPGVLGQAVKQVWGALFELSHEPHKEDEGTLRNYFNIHSGGSEATIGHQIQTFKAACDFADFSAAAVGNASRTQPSMGVSPAGVGGSGAGNNAVIHIDLHIHLPENKSRRDYEYMFEDIAKYIYGRGSIGTSNE</sequence>
<comment type="caution">
    <text evidence="1">The sequence shown here is derived from an EMBL/GenBank/DDBJ whole genome shotgun (WGS) entry which is preliminary data.</text>
</comment>